<feature type="binding site" evidence="9">
    <location>
        <position position="299"/>
    </location>
    <ligand>
        <name>Fe cation</name>
        <dbReference type="ChEBI" id="CHEBI:24875"/>
        <note>catalytic</note>
    </ligand>
</feature>
<evidence type="ECO:0000313" key="12">
    <source>
        <dbReference type="Proteomes" id="UP000053328"/>
    </source>
</evidence>
<keyword evidence="12" id="KW-1185">Reference proteome</keyword>
<dbReference type="EC" id="1.14.11.53" evidence="2"/>
<feature type="domain" description="Fe2OG dioxygenase" evidence="10">
    <location>
        <begin position="227"/>
        <end position="345"/>
    </location>
</feature>
<dbReference type="PANTHER" id="PTHR16557">
    <property type="entry name" value="ALKYLATED DNA REPAIR PROTEIN ALKB-RELATED"/>
    <property type="match status" value="1"/>
</dbReference>
<evidence type="ECO:0000256" key="6">
    <source>
        <dbReference type="ARBA" id="ARBA00023004"/>
    </source>
</evidence>
<name>A0A0D2AUF6_9EURO</name>
<dbReference type="PROSITE" id="PS51471">
    <property type="entry name" value="FE2OG_OXY"/>
    <property type="match status" value="1"/>
</dbReference>
<evidence type="ECO:0000256" key="1">
    <source>
        <dbReference type="ARBA" id="ARBA00007879"/>
    </source>
</evidence>
<evidence type="ECO:0000256" key="2">
    <source>
        <dbReference type="ARBA" id="ARBA00012931"/>
    </source>
</evidence>
<dbReference type="AlphaFoldDB" id="A0A0D2AUF6"/>
<dbReference type="Proteomes" id="UP000053328">
    <property type="component" value="Unassembled WGS sequence"/>
</dbReference>
<sequence>MVPIPDAHARPPDSMRDLFKRRRKQSPASIDSDVEIIDPYNPKATPVTFLPASEQCPHIELAMLEQEFAKGITIARLSAHVCDRFPSPAFEINALPGLLVFPSLLTPRLQIALLEKLLHRDLNNPEHKTNLHLHYNIDYPTTEGGDLPNLDCGLSSFFSSDQSTMLRPKDPSVHRPLTITQMLDSKLRWVTLGGQYDWTNKVYPNEAPPTFPPDIASLLKSLFPSVDAQAAILNFYSPGDTLSIHRDVSEECDRGLISISMGCDGLFLAGNEDGTEAVTLRLRSGDAVLMSGNARYAWHAVPKIIPDTCPSWLQNWPDIDETNKYKAWHGWMRTKRINLNVRQMKES</sequence>
<accession>A0A0D2AUF6</accession>
<keyword evidence="4" id="KW-0223">Dioxygenase</keyword>
<dbReference type="GO" id="GO:0005737">
    <property type="term" value="C:cytoplasm"/>
    <property type="evidence" value="ECO:0007669"/>
    <property type="project" value="TreeGrafter"/>
</dbReference>
<evidence type="ECO:0000256" key="8">
    <source>
        <dbReference type="ARBA" id="ARBA00047565"/>
    </source>
</evidence>
<evidence type="ECO:0000313" key="11">
    <source>
        <dbReference type="EMBL" id="KIW10115.1"/>
    </source>
</evidence>
<dbReference type="EMBL" id="KN847500">
    <property type="protein sequence ID" value="KIW10115.1"/>
    <property type="molecule type" value="Genomic_DNA"/>
</dbReference>
<evidence type="ECO:0000256" key="9">
    <source>
        <dbReference type="PIRSR" id="PIRSR604574-2"/>
    </source>
</evidence>
<keyword evidence="6 9" id="KW-0408">Iron</keyword>
<feature type="binding site" evidence="9">
    <location>
        <position position="245"/>
    </location>
    <ligand>
        <name>Fe cation</name>
        <dbReference type="ChEBI" id="CHEBI:24875"/>
        <note>catalytic</note>
    </ligand>
</feature>
<dbReference type="InterPro" id="IPR027450">
    <property type="entry name" value="AlkB-like"/>
</dbReference>
<dbReference type="HOGENOM" id="CLU_029471_0_0_1"/>
<dbReference type="SUPFAM" id="SSF51197">
    <property type="entry name" value="Clavaminate synthase-like"/>
    <property type="match status" value="1"/>
</dbReference>
<dbReference type="RefSeq" id="XP_016230331.1">
    <property type="nucleotide sequence ID" value="XM_016385387.1"/>
</dbReference>
<dbReference type="Pfam" id="PF13532">
    <property type="entry name" value="2OG-FeII_Oxy_2"/>
    <property type="match status" value="1"/>
</dbReference>
<keyword evidence="7" id="KW-0843">Virulence</keyword>
<dbReference type="InterPro" id="IPR005123">
    <property type="entry name" value="Oxoglu/Fe-dep_dioxygenase_dom"/>
</dbReference>
<dbReference type="InterPro" id="IPR037151">
    <property type="entry name" value="AlkB-like_sf"/>
</dbReference>
<dbReference type="FunFam" id="2.60.120.590:FF:000014">
    <property type="entry name" value="Oxidoreductase, 2OG-Fe(II) oxygenase family family"/>
    <property type="match status" value="1"/>
</dbReference>
<keyword evidence="5" id="KW-0560">Oxidoreductase</keyword>
<evidence type="ECO:0000256" key="4">
    <source>
        <dbReference type="ARBA" id="ARBA00022964"/>
    </source>
</evidence>
<dbReference type="Gene3D" id="2.60.120.590">
    <property type="entry name" value="Alpha-ketoglutarate-dependent dioxygenase AlkB-like"/>
    <property type="match status" value="1"/>
</dbReference>
<comment type="catalytic activity">
    <reaction evidence="8">
        <text>an N(6)-methyladenosine in mRNA + 2-oxoglutarate + O2 = an adenosine in mRNA + formaldehyde + succinate + CO2</text>
        <dbReference type="Rhea" id="RHEA:49520"/>
        <dbReference type="Rhea" id="RHEA-COMP:12414"/>
        <dbReference type="Rhea" id="RHEA-COMP:12417"/>
        <dbReference type="ChEBI" id="CHEBI:15379"/>
        <dbReference type="ChEBI" id="CHEBI:16526"/>
        <dbReference type="ChEBI" id="CHEBI:16810"/>
        <dbReference type="ChEBI" id="CHEBI:16842"/>
        <dbReference type="ChEBI" id="CHEBI:30031"/>
        <dbReference type="ChEBI" id="CHEBI:74411"/>
        <dbReference type="ChEBI" id="CHEBI:74449"/>
        <dbReference type="EC" id="1.14.11.53"/>
    </reaction>
    <physiologicalReaction direction="left-to-right" evidence="8">
        <dbReference type="Rhea" id="RHEA:49521"/>
    </physiologicalReaction>
</comment>
<dbReference type="VEuPathDB" id="FungiDB:PV08_11075"/>
<proteinExistence type="inferred from homology"/>
<dbReference type="STRING" id="91928.A0A0D2AUF6"/>
<evidence type="ECO:0000256" key="3">
    <source>
        <dbReference type="ARBA" id="ARBA00022723"/>
    </source>
</evidence>
<feature type="binding site" evidence="9">
    <location>
        <position position="247"/>
    </location>
    <ligand>
        <name>Fe cation</name>
        <dbReference type="ChEBI" id="CHEBI:24875"/>
        <note>catalytic</note>
    </ligand>
</feature>
<keyword evidence="3 9" id="KW-0479">Metal-binding</keyword>
<protein>
    <recommendedName>
        <fullName evidence="2">mRNA N(6)-methyladenine demethylase</fullName>
        <ecNumber evidence="2">1.14.11.53</ecNumber>
    </recommendedName>
</protein>
<dbReference type="GO" id="GO:0046872">
    <property type="term" value="F:metal ion binding"/>
    <property type="evidence" value="ECO:0007669"/>
    <property type="project" value="UniProtKB-KW"/>
</dbReference>
<comment type="cofactor">
    <cofactor evidence="9">
        <name>Fe(2+)</name>
        <dbReference type="ChEBI" id="CHEBI:29033"/>
    </cofactor>
    <text evidence="9">Binds 1 Fe(2+) ion per subunit.</text>
</comment>
<comment type="similarity">
    <text evidence="1">Belongs to the alkB family.</text>
</comment>
<dbReference type="OrthoDB" id="6614653at2759"/>
<dbReference type="GO" id="GO:0005634">
    <property type="term" value="C:nucleus"/>
    <property type="evidence" value="ECO:0007669"/>
    <property type="project" value="TreeGrafter"/>
</dbReference>
<dbReference type="InterPro" id="IPR004574">
    <property type="entry name" value="Alkb"/>
</dbReference>
<dbReference type="GO" id="GO:1990931">
    <property type="term" value="F:mRNA N6-methyladenosine dioxygenase activity"/>
    <property type="evidence" value="ECO:0007669"/>
    <property type="project" value="UniProtKB-EC"/>
</dbReference>
<evidence type="ECO:0000259" key="10">
    <source>
        <dbReference type="PROSITE" id="PS51471"/>
    </source>
</evidence>
<evidence type="ECO:0000256" key="5">
    <source>
        <dbReference type="ARBA" id="ARBA00023002"/>
    </source>
</evidence>
<reference evidence="11 12" key="1">
    <citation type="submission" date="2015-01" db="EMBL/GenBank/DDBJ databases">
        <title>The Genome Sequence of Exophiala spinifera CBS89968.</title>
        <authorList>
            <consortium name="The Broad Institute Genomics Platform"/>
            <person name="Cuomo C."/>
            <person name="de Hoog S."/>
            <person name="Gorbushina A."/>
            <person name="Stielow B."/>
            <person name="Teixiera M."/>
            <person name="Abouelleil A."/>
            <person name="Chapman S.B."/>
            <person name="Priest M."/>
            <person name="Young S.K."/>
            <person name="Wortman J."/>
            <person name="Nusbaum C."/>
            <person name="Birren B."/>
        </authorList>
    </citation>
    <scope>NUCLEOTIDE SEQUENCE [LARGE SCALE GENOMIC DNA]</scope>
    <source>
        <strain evidence="11 12">CBS 89968</strain>
    </source>
</reference>
<organism evidence="11 12">
    <name type="scientific">Exophiala spinifera</name>
    <dbReference type="NCBI Taxonomy" id="91928"/>
    <lineage>
        <taxon>Eukaryota</taxon>
        <taxon>Fungi</taxon>
        <taxon>Dikarya</taxon>
        <taxon>Ascomycota</taxon>
        <taxon>Pezizomycotina</taxon>
        <taxon>Eurotiomycetes</taxon>
        <taxon>Chaetothyriomycetidae</taxon>
        <taxon>Chaetothyriales</taxon>
        <taxon>Herpotrichiellaceae</taxon>
        <taxon>Exophiala</taxon>
    </lineage>
</organism>
<dbReference type="GeneID" id="27338158"/>
<evidence type="ECO:0000256" key="7">
    <source>
        <dbReference type="ARBA" id="ARBA00023026"/>
    </source>
</evidence>
<dbReference type="PANTHER" id="PTHR16557:SF2">
    <property type="entry name" value="NUCLEIC ACID DIOXYGENASE ALKBH1"/>
    <property type="match status" value="1"/>
</dbReference>
<gene>
    <name evidence="11" type="ORF">PV08_11075</name>
</gene>